<evidence type="ECO:0000256" key="1">
    <source>
        <dbReference type="SAM" id="SignalP"/>
    </source>
</evidence>
<accession>A0AAN8WCZ8</accession>
<feature type="signal peptide" evidence="1">
    <location>
        <begin position="1"/>
        <end position="25"/>
    </location>
</feature>
<reference evidence="2 3" key="1">
    <citation type="submission" date="2023-11" db="EMBL/GenBank/DDBJ databases">
        <title>Halocaridina rubra genome assembly.</title>
        <authorList>
            <person name="Smith C."/>
        </authorList>
    </citation>
    <scope>NUCLEOTIDE SEQUENCE [LARGE SCALE GENOMIC DNA]</scope>
    <source>
        <strain evidence="2">EP-1</strain>
        <tissue evidence="2">Whole</tissue>
    </source>
</reference>
<dbReference type="EMBL" id="JAXCGZ010022856">
    <property type="protein sequence ID" value="KAK7022019.1"/>
    <property type="molecule type" value="Genomic_DNA"/>
</dbReference>
<keyword evidence="3" id="KW-1185">Reference proteome</keyword>
<sequence>MAVSLGLHALWCIILSIYCNKKTYATLQISCLFARMPPKKVKCPDDAQKTRTKPFLPEPRSVKKIWCSHDATQVPRLKQIFCKNNASGIMTNFAEGIDDLPTFAHLTW</sequence>
<comment type="caution">
    <text evidence="2">The sequence shown here is derived from an EMBL/GenBank/DDBJ whole genome shotgun (WGS) entry which is preliminary data.</text>
</comment>
<dbReference type="AlphaFoldDB" id="A0AAN8WCZ8"/>
<evidence type="ECO:0008006" key="4">
    <source>
        <dbReference type="Google" id="ProtNLM"/>
    </source>
</evidence>
<keyword evidence="1" id="KW-0732">Signal</keyword>
<protein>
    <recommendedName>
        <fullName evidence="4">Secreted protein</fullName>
    </recommendedName>
</protein>
<name>A0AAN8WCZ8_HALRR</name>
<dbReference type="Proteomes" id="UP001381693">
    <property type="component" value="Unassembled WGS sequence"/>
</dbReference>
<gene>
    <name evidence="2" type="ORF">SK128_025262</name>
</gene>
<proteinExistence type="predicted"/>
<evidence type="ECO:0000313" key="3">
    <source>
        <dbReference type="Proteomes" id="UP001381693"/>
    </source>
</evidence>
<organism evidence="2 3">
    <name type="scientific">Halocaridina rubra</name>
    <name type="common">Hawaiian red shrimp</name>
    <dbReference type="NCBI Taxonomy" id="373956"/>
    <lineage>
        <taxon>Eukaryota</taxon>
        <taxon>Metazoa</taxon>
        <taxon>Ecdysozoa</taxon>
        <taxon>Arthropoda</taxon>
        <taxon>Crustacea</taxon>
        <taxon>Multicrustacea</taxon>
        <taxon>Malacostraca</taxon>
        <taxon>Eumalacostraca</taxon>
        <taxon>Eucarida</taxon>
        <taxon>Decapoda</taxon>
        <taxon>Pleocyemata</taxon>
        <taxon>Caridea</taxon>
        <taxon>Atyoidea</taxon>
        <taxon>Atyidae</taxon>
        <taxon>Halocaridina</taxon>
    </lineage>
</organism>
<evidence type="ECO:0000313" key="2">
    <source>
        <dbReference type="EMBL" id="KAK7022019.1"/>
    </source>
</evidence>
<feature type="chain" id="PRO_5042898998" description="Secreted protein" evidence="1">
    <location>
        <begin position="26"/>
        <end position="108"/>
    </location>
</feature>